<dbReference type="SUPFAM" id="SSF54001">
    <property type="entry name" value="Cysteine proteinases"/>
    <property type="match status" value="1"/>
</dbReference>
<dbReference type="PANTHER" id="PTHR33490">
    <property type="entry name" value="BLR5614 PROTEIN-RELATED"/>
    <property type="match status" value="1"/>
</dbReference>
<reference evidence="2" key="1">
    <citation type="submission" date="2019-08" db="EMBL/GenBank/DDBJ databases">
        <authorList>
            <person name="Kucharzyk K."/>
            <person name="Murdoch R.W."/>
            <person name="Higgins S."/>
            <person name="Loffler F."/>
        </authorList>
    </citation>
    <scope>NUCLEOTIDE SEQUENCE</scope>
</reference>
<organism evidence="2">
    <name type="scientific">bioreactor metagenome</name>
    <dbReference type="NCBI Taxonomy" id="1076179"/>
    <lineage>
        <taxon>unclassified sequences</taxon>
        <taxon>metagenomes</taxon>
        <taxon>ecological metagenomes</taxon>
    </lineage>
</organism>
<dbReference type="InterPro" id="IPR013783">
    <property type="entry name" value="Ig-like_fold"/>
</dbReference>
<sequence>MKPGKRLAWTVLSVAAAFAALYLVLLGARPVLTDIEPFVFTPGESIRLRGKNFGREQGRGRILLDGYELTHSSYISWSDDEIVFSLPSSVDSGLIQVEKLPGKSKALVLINSLRLPTRPADLPYASPGPSIAEVLPQEAGPGALIQLRGINFGSELHASQVRFPRNPGSMTLDAQQSEEFSVAIPVSQRFVLPESSLMYEHWDDKLIHVRVPEQAGSGPMVVSTPHGQSEPYHLQLSQDSGTKYRFNPVSYTLEFEIDVERKDKNPGGSLLLHIPSPPECFGQSIDEVQAESHPAQGRPGDPTSLVRLDDLPFGDTRVSRTLLITVYNIESELSSYKTGFSGPYADSSAPGGPPPFLKPYLEADAIVPSGEKEVRTLAAAIIGRERNLQRKAGLIRTWLASRLAWLPDPEPEGSAIQDLAKKKAGSRNYALIATAIFRAAGIPALPVAGFIVSDQGQGIPHFWMEYYLPAVGWIPYDPVLVYGAVPAGFTPPFAGPASYFGALDNRHITITRGIDSLHGRITGEPGDHAGTEWLFADPLEEAFGLEYSSDWRPVRILATY</sequence>
<dbReference type="SUPFAM" id="SSF81296">
    <property type="entry name" value="E set domains"/>
    <property type="match status" value="1"/>
</dbReference>
<dbReference type="InterPro" id="IPR014756">
    <property type="entry name" value="Ig_E-set"/>
</dbReference>
<dbReference type="AlphaFoldDB" id="A0A644TJK7"/>
<dbReference type="InterPro" id="IPR002931">
    <property type="entry name" value="Transglutaminase-like"/>
</dbReference>
<protein>
    <recommendedName>
        <fullName evidence="1">Transglutaminase-like domain-containing protein</fullName>
    </recommendedName>
</protein>
<gene>
    <name evidence="2" type="ORF">SDC9_11566</name>
</gene>
<proteinExistence type="predicted"/>
<dbReference type="InterPro" id="IPR038765">
    <property type="entry name" value="Papain-like_cys_pep_sf"/>
</dbReference>
<dbReference type="Gene3D" id="3.10.620.30">
    <property type="match status" value="1"/>
</dbReference>
<dbReference type="EMBL" id="VSSQ01000030">
    <property type="protein sequence ID" value="MPL65901.1"/>
    <property type="molecule type" value="Genomic_DNA"/>
</dbReference>
<comment type="caution">
    <text evidence="2">The sequence shown here is derived from an EMBL/GenBank/DDBJ whole genome shotgun (WGS) entry which is preliminary data.</text>
</comment>
<name>A0A644TJK7_9ZZZZ</name>
<accession>A0A644TJK7</accession>
<evidence type="ECO:0000259" key="1">
    <source>
        <dbReference type="SMART" id="SM00460"/>
    </source>
</evidence>
<evidence type="ECO:0000313" key="2">
    <source>
        <dbReference type="EMBL" id="MPL65901.1"/>
    </source>
</evidence>
<dbReference type="Pfam" id="PF01841">
    <property type="entry name" value="Transglut_core"/>
    <property type="match status" value="1"/>
</dbReference>
<feature type="domain" description="Transglutaminase-like" evidence="1">
    <location>
        <begin position="419"/>
        <end position="480"/>
    </location>
</feature>
<dbReference type="SMART" id="SM00460">
    <property type="entry name" value="TGc"/>
    <property type="match status" value="1"/>
</dbReference>
<dbReference type="Gene3D" id="2.60.40.10">
    <property type="entry name" value="Immunoglobulins"/>
    <property type="match status" value="2"/>
</dbReference>